<evidence type="ECO:0000313" key="3">
    <source>
        <dbReference type="EMBL" id="SCG77569.1"/>
    </source>
</evidence>
<evidence type="ECO:0000256" key="2">
    <source>
        <dbReference type="SAM" id="Phobius"/>
    </source>
</evidence>
<dbReference type="RefSeq" id="WP_088996332.1">
    <property type="nucleotide sequence ID" value="NZ_LT607750.1"/>
</dbReference>
<keyword evidence="2" id="KW-1133">Transmembrane helix</keyword>
<keyword evidence="2" id="KW-0812">Transmembrane</keyword>
<name>A0A1C5K4W3_9ACTN</name>
<reference evidence="3 4" key="1">
    <citation type="submission" date="2016-06" db="EMBL/GenBank/DDBJ databases">
        <authorList>
            <person name="Kjaerup R.B."/>
            <person name="Dalgaard T.S."/>
            <person name="Juul-Madsen H.R."/>
        </authorList>
    </citation>
    <scope>NUCLEOTIDE SEQUENCE [LARGE SCALE GENOMIC DNA]</scope>
    <source>
        <strain evidence="3 4">DSM 43904</strain>
    </source>
</reference>
<organism evidence="3 4">
    <name type="scientific">Micromonospora echinaurantiaca</name>
    <dbReference type="NCBI Taxonomy" id="47857"/>
    <lineage>
        <taxon>Bacteria</taxon>
        <taxon>Bacillati</taxon>
        <taxon>Actinomycetota</taxon>
        <taxon>Actinomycetes</taxon>
        <taxon>Micromonosporales</taxon>
        <taxon>Micromonosporaceae</taxon>
        <taxon>Micromonospora</taxon>
    </lineage>
</organism>
<sequence>MDEMRLLQQLGDETGLPAAERLKPARGRLAAAMAATAAEPSAPAASTLPATPPRSRRPAWRLVLGGVAAAGLAAAIASVLVLAPDQLGGSTPPARADAPQVLRNAATAALRAPDVDPRPDQFVYIRSQEGSELRESWRSVDGTRDGLIVETAAAGRTKWVVPGCRNGRAVAVKGNLVVPGETERCTPEPAHRADLPTDAAAMRAFLAKNASGETGDANALGKDVLYYLTDSYLRPRTLAALYEAAATMPDLQAVPSAKDAAGRPGIGITWPSTNGSGELVLVFHPETYTFLGVGGPAGGSAVLAVAVVDRVGQTA</sequence>
<keyword evidence="2" id="KW-0472">Membrane</keyword>
<protein>
    <submittedName>
        <fullName evidence="3">Uncharacterized protein</fullName>
    </submittedName>
</protein>
<keyword evidence="4" id="KW-1185">Reference proteome</keyword>
<dbReference type="EMBL" id="LT607750">
    <property type="protein sequence ID" value="SCG77569.1"/>
    <property type="molecule type" value="Genomic_DNA"/>
</dbReference>
<dbReference type="NCBIfam" id="NF038083">
    <property type="entry name" value="CU044_5270_fam"/>
    <property type="match status" value="1"/>
</dbReference>
<feature type="compositionally biased region" description="Low complexity" evidence="1">
    <location>
        <begin position="31"/>
        <end position="49"/>
    </location>
</feature>
<feature type="transmembrane region" description="Helical" evidence="2">
    <location>
        <begin position="62"/>
        <end position="83"/>
    </location>
</feature>
<feature type="region of interest" description="Disordered" evidence="1">
    <location>
        <begin position="31"/>
        <end position="55"/>
    </location>
</feature>
<evidence type="ECO:0000256" key="1">
    <source>
        <dbReference type="SAM" id="MobiDB-lite"/>
    </source>
</evidence>
<accession>A0A1C5K4W3</accession>
<dbReference type="Proteomes" id="UP000198217">
    <property type="component" value="Chromosome I"/>
</dbReference>
<proteinExistence type="predicted"/>
<evidence type="ECO:0000313" key="4">
    <source>
        <dbReference type="Proteomes" id="UP000198217"/>
    </source>
</evidence>
<dbReference type="InterPro" id="IPR047789">
    <property type="entry name" value="CU044_5270-like"/>
</dbReference>
<gene>
    <name evidence="3" type="ORF">GA0070609_5412</name>
</gene>
<dbReference type="AlphaFoldDB" id="A0A1C5K4W3"/>